<dbReference type="KEGG" id="pvk:EPZ47_03880"/>
<accession>A0A4P7PC25</accession>
<protein>
    <submittedName>
        <fullName evidence="2">Uncharacterized protein</fullName>
    </submittedName>
</protein>
<reference evidence="2 3" key="1">
    <citation type="journal article" date="2019" name="Front. Microbiol.">
        <title>In silico and Genetic Analyses of Cyclic Lipopeptide Synthetic Gene Clusters in Pseudomonas sp. 11K1.</title>
        <authorList>
            <person name="Zhao H."/>
            <person name="Liu Y.P."/>
            <person name="Zhang L.Q."/>
        </authorList>
    </citation>
    <scope>NUCLEOTIDE SEQUENCE [LARGE SCALE GENOMIC DNA]</scope>
    <source>
        <strain evidence="2 3">11K1</strain>
    </source>
</reference>
<evidence type="ECO:0000313" key="3">
    <source>
        <dbReference type="Proteomes" id="UP000296468"/>
    </source>
</evidence>
<dbReference type="RefSeq" id="WP_135843613.1">
    <property type="nucleotide sequence ID" value="NZ_CP035088.1"/>
</dbReference>
<evidence type="ECO:0000313" key="2">
    <source>
        <dbReference type="EMBL" id="QBZ87875.1"/>
    </source>
</evidence>
<evidence type="ECO:0000256" key="1">
    <source>
        <dbReference type="SAM" id="Phobius"/>
    </source>
</evidence>
<name>A0A4P7PC25_9PSED</name>
<dbReference type="AlphaFoldDB" id="A0A4P7PC25"/>
<gene>
    <name evidence="2" type="ORF">EPZ47_03880</name>
</gene>
<sequence length="185" mass="20564">MDLPNLNWGSVADWASAAGSVLASGVALYLAADANRLKASVDCSVKDMVDGTTVTRVVSIMVTNTGGRQFKVSGIWMRYGLPFKRNWGFIKMDRPTSFADRLFLPLNDGDQTHFGFPIEGEQNWVFTIREEMRNALDVATFRIAIRFTNGQSRVVKPDRSFRRMLKDSIKGRKAKAVGPAISEAK</sequence>
<keyword evidence="1" id="KW-1133">Transmembrane helix</keyword>
<dbReference type="EMBL" id="CP035088">
    <property type="protein sequence ID" value="QBZ87875.1"/>
    <property type="molecule type" value="Genomic_DNA"/>
</dbReference>
<dbReference type="OrthoDB" id="7032223at2"/>
<keyword evidence="1" id="KW-0472">Membrane</keyword>
<keyword evidence="1" id="KW-0812">Transmembrane</keyword>
<feature type="transmembrane region" description="Helical" evidence="1">
    <location>
        <begin position="12"/>
        <end position="32"/>
    </location>
</feature>
<proteinExistence type="predicted"/>
<organism evidence="2 3">
    <name type="scientific">Pseudomonas viciae</name>
    <dbReference type="NCBI Taxonomy" id="2505979"/>
    <lineage>
        <taxon>Bacteria</taxon>
        <taxon>Pseudomonadati</taxon>
        <taxon>Pseudomonadota</taxon>
        <taxon>Gammaproteobacteria</taxon>
        <taxon>Pseudomonadales</taxon>
        <taxon>Pseudomonadaceae</taxon>
        <taxon>Pseudomonas</taxon>
    </lineage>
</organism>
<dbReference type="Proteomes" id="UP000296468">
    <property type="component" value="Chromosome"/>
</dbReference>